<evidence type="ECO:0000313" key="1">
    <source>
        <dbReference type="EMBL" id="RXK35347.1"/>
    </source>
</evidence>
<keyword evidence="2" id="KW-1185">Reference proteome</keyword>
<dbReference type="AlphaFoldDB" id="A0A4Q1BBA8"/>
<protein>
    <submittedName>
        <fullName evidence="1">Uncharacterized protein</fullName>
    </submittedName>
</protein>
<proteinExistence type="predicted"/>
<dbReference type="InParanoid" id="A0A4Q1BBA8"/>
<dbReference type="EMBL" id="SDIL01000142">
    <property type="protein sequence ID" value="RXK35347.1"/>
    <property type="molecule type" value="Genomic_DNA"/>
</dbReference>
<name>A0A4Q1BBA8_TREME</name>
<comment type="caution">
    <text evidence="1">The sequence shown here is derived from an EMBL/GenBank/DDBJ whole genome shotgun (WGS) entry which is preliminary data.</text>
</comment>
<organism evidence="1 2">
    <name type="scientific">Tremella mesenterica</name>
    <name type="common">Jelly fungus</name>
    <dbReference type="NCBI Taxonomy" id="5217"/>
    <lineage>
        <taxon>Eukaryota</taxon>
        <taxon>Fungi</taxon>
        <taxon>Dikarya</taxon>
        <taxon>Basidiomycota</taxon>
        <taxon>Agaricomycotina</taxon>
        <taxon>Tremellomycetes</taxon>
        <taxon>Tremellales</taxon>
        <taxon>Tremellaceae</taxon>
        <taxon>Tremella</taxon>
    </lineage>
</organism>
<dbReference type="VEuPathDB" id="FungiDB:TREMEDRAFT_63279"/>
<gene>
    <name evidence="1" type="ORF">M231_07398</name>
</gene>
<sequence length="300" mass="33071">MGNSSIGTIACVDHGAIHVTLGRPDINAPPCSGSVIYIISSFCPEPTRIIILLITLLIIANMDDQSAQTFIGTDASDNLTARETKHLHIWPYYMEDPFVTCATAIQLPHPGRRKTLQSLNDSIRSRALLLSRSAYPASESEWKMNVRNSIAQALDTTSFTDCTVTFHDTYDLNDENDPVRKHMDLRLQSIDIAKRDAVEDRTICVSTGITQGRGPVFGIIFPESLDQFGKALGTKMMSLARYPNHSPAKTKIDRLLSEGGSEAQVHFEQRAEGATWDTLEGTGLLNDGFSVRMLKAEDTD</sequence>
<evidence type="ECO:0000313" key="2">
    <source>
        <dbReference type="Proteomes" id="UP000289152"/>
    </source>
</evidence>
<dbReference type="Proteomes" id="UP000289152">
    <property type="component" value="Unassembled WGS sequence"/>
</dbReference>
<reference evidence="1 2" key="1">
    <citation type="submission" date="2016-06" db="EMBL/GenBank/DDBJ databases">
        <title>Evolution of pathogenesis and genome organization in the Tremellales.</title>
        <authorList>
            <person name="Cuomo C."/>
            <person name="Litvintseva A."/>
            <person name="Heitman J."/>
            <person name="Chen Y."/>
            <person name="Sun S."/>
            <person name="Springer D."/>
            <person name="Dromer F."/>
            <person name="Young S."/>
            <person name="Zeng Q."/>
            <person name="Chapman S."/>
            <person name="Gujja S."/>
            <person name="Saif S."/>
            <person name="Birren B."/>
        </authorList>
    </citation>
    <scope>NUCLEOTIDE SEQUENCE [LARGE SCALE GENOMIC DNA]</scope>
    <source>
        <strain evidence="1 2">ATCC 28783</strain>
    </source>
</reference>
<accession>A0A4Q1BBA8</accession>